<dbReference type="Pfam" id="PF02225">
    <property type="entry name" value="PA"/>
    <property type="match status" value="1"/>
</dbReference>
<dbReference type="Proteomes" id="UP000469890">
    <property type="component" value="Unassembled WGS sequence"/>
</dbReference>
<reference evidence="13 14" key="1">
    <citation type="submission" date="2019-09" db="EMBL/GenBank/DDBJ databases">
        <authorList>
            <consortium name="DOE Joint Genome Institute"/>
            <person name="Mondo S.J."/>
            <person name="Navarro-Mendoza M.I."/>
            <person name="Perez-Arques C."/>
            <person name="Panchal S."/>
            <person name="Nicolas F.E."/>
            <person name="Ganguly P."/>
            <person name="Pangilinan J."/>
            <person name="Grigoriev I."/>
            <person name="Heitman J."/>
            <person name="Sanya K."/>
            <person name="Garre V."/>
        </authorList>
    </citation>
    <scope>NUCLEOTIDE SEQUENCE [LARGE SCALE GENOMIC DNA]</scope>
    <source>
        <strain evidence="13 14">MU402</strain>
    </source>
</reference>
<comment type="subcellular location">
    <subcellularLocation>
        <location evidence="2">Membrane</location>
        <topology evidence="2">Single-pass membrane protein</topology>
    </subcellularLocation>
</comment>
<evidence type="ECO:0000256" key="4">
    <source>
        <dbReference type="ARBA" id="ARBA00022692"/>
    </source>
</evidence>
<dbReference type="PANTHER" id="PTHR47168:SF1">
    <property type="entry name" value="OS02G0798600 PROTEIN"/>
    <property type="match status" value="1"/>
</dbReference>
<dbReference type="InterPro" id="IPR011016">
    <property type="entry name" value="Znf_RING-CH"/>
</dbReference>
<feature type="transmembrane region" description="Helical" evidence="11">
    <location>
        <begin position="167"/>
        <end position="187"/>
    </location>
</feature>
<dbReference type="InterPro" id="IPR046450">
    <property type="entry name" value="PA_dom_sf"/>
</dbReference>
<evidence type="ECO:0000256" key="1">
    <source>
        <dbReference type="ARBA" id="ARBA00000900"/>
    </source>
</evidence>
<evidence type="ECO:0000256" key="5">
    <source>
        <dbReference type="ARBA" id="ARBA00022723"/>
    </source>
</evidence>
<name>A0A8H4BIX0_MUCCL</name>
<dbReference type="InterPro" id="IPR013083">
    <property type="entry name" value="Znf_RING/FYVE/PHD"/>
</dbReference>
<dbReference type="SMART" id="SM00744">
    <property type="entry name" value="RINGv"/>
    <property type="match status" value="1"/>
</dbReference>
<dbReference type="GO" id="GO:0008270">
    <property type="term" value="F:zinc ion binding"/>
    <property type="evidence" value="ECO:0007669"/>
    <property type="project" value="UniProtKB-KW"/>
</dbReference>
<organism evidence="13 14">
    <name type="scientific">Mucor circinelloides f. lusitanicus</name>
    <name type="common">Mucor racemosus var. lusitanicus</name>
    <dbReference type="NCBI Taxonomy" id="29924"/>
    <lineage>
        <taxon>Eukaryota</taxon>
        <taxon>Fungi</taxon>
        <taxon>Fungi incertae sedis</taxon>
        <taxon>Mucoromycota</taxon>
        <taxon>Mucoromycotina</taxon>
        <taxon>Mucoromycetes</taxon>
        <taxon>Mucorales</taxon>
        <taxon>Mucorineae</taxon>
        <taxon>Mucoraceae</taxon>
        <taxon>Mucor</taxon>
    </lineage>
</organism>
<evidence type="ECO:0000256" key="6">
    <source>
        <dbReference type="ARBA" id="ARBA00022771"/>
    </source>
</evidence>
<keyword evidence="8 11" id="KW-1133">Transmembrane helix</keyword>
<evidence type="ECO:0000256" key="8">
    <source>
        <dbReference type="ARBA" id="ARBA00022989"/>
    </source>
</evidence>
<dbReference type="GO" id="GO:0016020">
    <property type="term" value="C:membrane"/>
    <property type="evidence" value="ECO:0007669"/>
    <property type="project" value="UniProtKB-SubCell"/>
</dbReference>
<keyword evidence="5" id="KW-0479">Metal-binding</keyword>
<dbReference type="SUPFAM" id="SSF57850">
    <property type="entry name" value="RING/U-box"/>
    <property type="match status" value="1"/>
</dbReference>
<keyword evidence="6 10" id="KW-0863">Zinc-finger</keyword>
<gene>
    <name evidence="13" type="ORF">FB192DRAFT_1070823</name>
</gene>
<comment type="catalytic activity">
    <reaction evidence="1">
        <text>S-ubiquitinyl-[E2 ubiquitin-conjugating enzyme]-L-cysteine + [acceptor protein]-L-lysine = [E2 ubiquitin-conjugating enzyme]-L-cysteine + N(6)-ubiquitinyl-[acceptor protein]-L-lysine.</text>
        <dbReference type="EC" id="2.3.2.27"/>
    </reaction>
</comment>
<evidence type="ECO:0000256" key="9">
    <source>
        <dbReference type="ARBA" id="ARBA00023136"/>
    </source>
</evidence>
<evidence type="ECO:0000256" key="11">
    <source>
        <dbReference type="SAM" id="Phobius"/>
    </source>
</evidence>
<dbReference type="InterPro" id="IPR051653">
    <property type="entry name" value="E3_ligase_sorting_rcpt"/>
</dbReference>
<dbReference type="PANTHER" id="PTHR47168">
    <property type="entry name" value="RING ZINC FINGER DOMAIN SUPERFAMILY PROTEIN-RELATED"/>
    <property type="match status" value="1"/>
</dbReference>
<dbReference type="PROSITE" id="PS50089">
    <property type="entry name" value="ZF_RING_2"/>
    <property type="match status" value="1"/>
</dbReference>
<evidence type="ECO:0000256" key="10">
    <source>
        <dbReference type="PROSITE-ProRule" id="PRU00175"/>
    </source>
</evidence>
<dbReference type="GO" id="GO:0061630">
    <property type="term" value="F:ubiquitin protein ligase activity"/>
    <property type="evidence" value="ECO:0007669"/>
    <property type="project" value="UniProtKB-EC"/>
</dbReference>
<evidence type="ECO:0000259" key="12">
    <source>
        <dbReference type="PROSITE" id="PS50089"/>
    </source>
</evidence>
<dbReference type="EC" id="2.3.2.27" evidence="3"/>
<dbReference type="Gene3D" id="3.30.40.10">
    <property type="entry name" value="Zinc/RING finger domain, C3HC4 (zinc finger)"/>
    <property type="match status" value="1"/>
</dbReference>
<feature type="domain" description="RING-type" evidence="12">
    <location>
        <begin position="234"/>
        <end position="276"/>
    </location>
</feature>
<keyword evidence="4 11" id="KW-0812">Transmembrane</keyword>
<evidence type="ECO:0000256" key="3">
    <source>
        <dbReference type="ARBA" id="ARBA00012483"/>
    </source>
</evidence>
<accession>A0A8H4BIX0</accession>
<evidence type="ECO:0000256" key="7">
    <source>
        <dbReference type="ARBA" id="ARBA00022833"/>
    </source>
</evidence>
<dbReference type="Pfam" id="PF13639">
    <property type="entry name" value="zf-RING_2"/>
    <property type="match status" value="1"/>
</dbReference>
<evidence type="ECO:0000256" key="2">
    <source>
        <dbReference type="ARBA" id="ARBA00004167"/>
    </source>
</evidence>
<dbReference type="SMART" id="SM00184">
    <property type="entry name" value="RING"/>
    <property type="match status" value="1"/>
</dbReference>
<keyword evidence="9 11" id="KW-0472">Membrane</keyword>
<dbReference type="InterPro" id="IPR001841">
    <property type="entry name" value="Znf_RING"/>
</dbReference>
<comment type="caution">
    <text evidence="13">The sequence shown here is derived from an EMBL/GenBank/DDBJ whole genome shotgun (WGS) entry which is preliminary data.</text>
</comment>
<dbReference type="EMBL" id="JAAECE010000003">
    <property type="protein sequence ID" value="KAF1802920.1"/>
    <property type="molecule type" value="Genomic_DNA"/>
</dbReference>
<dbReference type="Gene3D" id="3.50.30.30">
    <property type="match status" value="1"/>
</dbReference>
<protein>
    <recommendedName>
        <fullName evidence="3">RING-type E3 ubiquitin transferase</fullName>
        <ecNumber evidence="3">2.3.2.27</ecNumber>
    </recommendedName>
</protein>
<evidence type="ECO:0000313" key="13">
    <source>
        <dbReference type="EMBL" id="KAF1802920.1"/>
    </source>
</evidence>
<feature type="transmembrane region" description="Helical" evidence="11">
    <location>
        <begin position="7"/>
        <end position="26"/>
    </location>
</feature>
<dbReference type="SUPFAM" id="SSF52025">
    <property type="entry name" value="PA domain"/>
    <property type="match status" value="1"/>
</dbReference>
<dbReference type="AlphaFoldDB" id="A0A8H4BIX0"/>
<evidence type="ECO:0000313" key="14">
    <source>
        <dbReference type="Proteomes" id="UP000469890"/>
    </source>
</evidence>
<sequence length="296" mass="33721">MNNIKGRILLMFLVLYQSIVCHIVIVSSNDTHLDKPAAFGPRLTKQGVLGNLVLAPKESNHGCVPCQSQGKHWVAIVERGGCSFVDKVRSLQASGAIAVIIGDRHYNGWITMYATGNTDASDVTIPSVYVAQYQFLSLLQHLQDTQDASVIIRITKNELFTWSLSDLLLFFAVLLPSSVLYALYLTWRVHQQRQQQRRQRRAASHQSKAPAELVYQLKTKAFHKENKDDEEEECIICLETYQEGDTIRKLPCKHEFHSSCVDTWLITRKKYCPICKFDVCKQMYYQPNESTPLLLA</sequence>
<keyword evidence="7" id="KW-0862">Zinc</keyword>
<dbReference type="InterPro" id="IPR003137">
    <property type="entry name" value="PA_domain"/>
</dbReference>
<dbReference type="FunFam" id="3.30.40.10:FF:000388">
    <property type="entry name" value="Putative RING zinc finger domain superfamily protein"/>
    <property type="match status" value="1"/>
</dbReference>
<proteinExistence type="predicted"/>